<dbReference type="Pfam" id="PF00753">
    <property type="entry name" value="Lactamase_B"/>
    <property type="match status" value="1"/>
</dbReference>
<dbReference type="PANTHER" id="PTHR42951">
    <property type="entry name" value="METALLO-BETA-LACTAMASE DOMAIN-CONTAINING"/>
    <property type="match status" value="1"/>
</dbReference>
<dbReference type="Proteomes" id="UP001500456">
    <property type="component" value="Unassembled WGS sequence"/>
</dbReference>
<feature type="domain" description="Metallo-beta-lactamase" evidence="2">
    <location>
        <begin position="3"/>
        <end position="162"/>
    </location>
</feature>
<name>A0ABP7S4A4_9ACTN</name>
<feature type="compositionally biased region" description="Basic and acidic residues" evidence="1">
    <location>
        <begin position="72"/>
        <end position="85"/>
    </location>
</feature>
<sequence>MTLVDAGPAGYGASIAELAGALGRVRRIVLTHFHEDHVGGAAEPAASTGAEVLAHHLDAPVVRGEVPGPPRVFEDWERPSTRRPYDTSSRGNSRARRRSPSCPTATSSTSAAEHASRTSPATRTADAVHLPRLGVFNLDRAQAIASFHRLATLEADVACFGHGDPVLGRASVVLRESADGYPAPP</sequence>
<evidence type="ECO:0000259" key="2">
    <source>
        <dbReference type="Pfam" id="PF00753"/>
    </source>
</evidence>
<protein>
    <submittedName>
        <fullName evidence="3">MBL fold metallo-hydrolase</fullName>
    </submittedName>
</protein>
<dbReference type="InterPro" id="IPR001279">
    <property type="entry name" value="Metallo-B-lactamas"/>
</dbReference>
<accession>A0ABP7S4A4</accession>
<proteinExistence type="predicted"/>
<keyword evidence="4" id="KW-1185">Reference proteome</keyword>
<dbReference type="InterPro" id="IPR036866">
    <property type="entry name" value="RibonucZ/Hydroxyglut_hydro"/>
</dbReference>
<dbReference type="EMBL" id="BAAAZX010000015">
    <property type="protein sequence ID" value="GAA4006317.1"/>
    <property type="molecule type" value="Genomic_DNA"/>
</dbReference>
<gene>
    <name evidence="3" type="ORF">GCM10022232_52620</name>
</gene>
<evidence type="ECO:0000313" key="3">
    <source>
        <dbReference type="EMBL" id="GAA4006317.1"/>
    </source>
</evidence>
<dbReference type="SUPFAM" id="SSF56281">
    <property type="entry name" value="Metallo-hydrolase/oxidoreductase"/>
    <property type="match status" value="1"/>
</dbReference>
<dbReference type="Gene3D" id="3.60.15.10">
    <property type="entry name" value="Ribonuclease Z/Hydroxyacylglutathione hydrolase-like"/>
    <property type="match status" value="1"/>
</dbReference>
<feature type="compositionally biased region" description="Low complexity" evidence="1">
    <location>
        <begin position="100"/>
        <end position="119"/>
    </location>
</feature>
<evidence type="ECO:0000256" key="1">
    <source>
        <dbReference type="SAM" id="MobiDB-lite"/>
    </source>
</evidence>
<feature type="region of interest" description="Disordered" evidence="1">
    <location>
        <begin position="61"/>
        <end position="125"/>
    </location>
</feature>
<organism evidence="3 4">
    <name type="scientific">Streptomyces plumbiresistens</name>
    <dbReference type="NCBI Taxonomy" id="511811"/>
    <lineage>
        <taxon>Bacteria</taxon>
        <taxon>Bacillati</taxon>
        <taxon>Actinomycetota</taxon>
        <taxon>Actinomycetes</taxon>
        <taxon>Kitasatosporales</taxon>
        <taxon>Streptomycetaceae</taxon>
        <taxon>Streptomyces</taxon>
    </lineage>
</organism>
<comment type="caution">
    <text evidence="3">The sequence shown here is derived from an EMBL/GenBank/DDBJ whole genome shotgun (WGS) entry which is preliminary data.</text>
</comment>
<reference evidence="4" key="1">
    <citation type="journal article" date="2019" name="Int. J. Syst. Evol. Microbiol.">
        <title>The Global Catalogue of Microorganisms (GCM) 10K type strain sequencing project: providing services to taxonomists for standard genome sequencing and annotation.</title>
        <authorList>
            <consortium name="The Broad Institute Genomics Platform"/>
            <consortium name="The Broad Institute Genome Sequencing Center for Infectious Disease"/>
            <person name="Wu L."/>
            <person name="Ma J."/>
        </authorList>
    </citation>
    <scope>NUCLEOTIDE SEQUENCE [LARGE SCALE GENOMIC DNA]</scope>
    <source>
        <strain evidence="4">JCM 16924</strain>
    </source>
</reference>
<dbReference type="InterPro" id="IPR050855">
    <property type="entry name" value="NDM-1-like"/>
</dbReference>
<evidence type="ECO:0000313" key="4">
    <source>
        <dbReference type="Proteomes" id="UP001500456"/>
    </source>
</evidence>